<sequence>MFWAKFICLLFVCLQFSHKKQRTLNWRSRTDYWFARCAQHSSALKTVRPNKSVFPARFSS</sequence>
<feature type="signal peptide" evidence="1">
    <location>
        <begin position="1"/>
        <end position="19"/>
    </location>
</feature>
<evidence type="ECO:0000313" key="2">
    <source>
        <dbReference type="EMBL" id="CBY08933.1"/>
    </source>
</evidence>
<dbReference type="InParanoid" id="E4XBF8"/>
<accession>E4XBF8</accession>
<dbReference type="Proteomes" id="UP000001307">
    <property type="component" value="Unassembled WGS sequence"/>
</dbReference>
<keyword evidence="1" id="KW-0732">Signal</keyword>
<name>E4XBF8_OIKDI</name>
<evidence type="ECO:0000313" key="3">
    <source>
        <dbReference type="Proteomes" id="UP000001307"/>
    </source>
</evidence>
<keyword evidence="3" id="KW-1185">Reference proteome</keyword>
<evidence type="ECO:0000256" key="1">
    <source>
        <dbReference type="SAM" id="SignalP"/>
    </source>
</evidence>
<gene>
    <name evidence="2" type="ORF">GSOID_T00006458001</name>
</gene>
<dbReference type="EMBL" id="FN653034">
    <property type="protein sequence ID" value="CBY08933.1"/>
    <property type="molecule type" value="Genomic_DNA"/>
</dbReference>
<dbReference type="AlphaFoldDB" id="E4XBF8"/>
<evidence type="ECO:0008006" key="4">
    <source>
        <dbReference type="Google" id="ProtNLM"/>
    </source>
</evidence>
<proteinExistence type="predicted"/>
<reference evidence="2" key="1">
    <citation type="journal article" date="2010" name="Science">
        <title>Plasticity of animal genome architecture unmasked by rapid evolution of a pelagic tunicate.</title>
        <authorList>
            <person name="Denoeud F."/>
            <person name="Henriet S."/>
            <person name="Mungpakdee S."/>
            <person name="Aury J.M."/>
            <person name="Da Silva C."/>
            <person name="Brinkmann H."/>
            <person name="Mikhaleva J."/>
            <person name="Olsen L.C."/>
            <person name="Jubin C."/>
            <person name="Canestro C."/>
            <person name="Bouquet J.M."/>
            <person name="Danks G."/>
            <person name="Poulain J."/>
            <person name="Campsteijn C."/>
            <person name="Adamski M."/>
            <person name="Cross I."/>
            <person name="Yadetie F."/>
            <person name="Muffato M."/>
            <person name="Louis A."/>
            <person name="Butcher S."/>
            <person name="Tsagkogeorga G."/>
            <person name="Konrad A."/>
            <person name="Singh S."/>
            <person name="Jensen M.F."/>
            <person name="Cong E.H."/>
            <person name="Eikeseth-Otteraa H."/>
            <person name="Noel B."/>
            <person name="Anthouard V."/>
            <person name="Porcel B.M."/>
            <person name="Kachouri-Lafond R."/>
            <person name="Nishino A."/>
            <person name="Ugolini M."/>
            <person name="Chourrout P."/>
            <person name="Nishida H."/>
            <person name="Aasland R."/>
            <person name="Huzurbazar S."/>
            <person name="Westhof E."/>
            <person name="Delsuc F."/>
            <person name="Lehrach H."/>
            <person name="Reinhardt R."/>
            <person name="Weissenbach J."/>
            <person name="Roy S.W."/>
            <person name="Artiguenave F."/>
            <person name="Postlethwait J.H."/>
            <person name="Manak J.R."/>
            <person name="Thompson E.M."/>
            <person name="Jaillon O."/>
            <person name="Du Pasquier L."/>
            <person name="Boudinot P."/>
            <person name="Liberles D.A."/>
            <person name="Volff J.N."/>
            <person name="Philippe H."/>
            <person name="Lenhard B."/>
            <person name="Roest Crollius H."/>
            <person name="Wincker P."/>
            <person name="Chourrout D."/>
        </authorList>
    </citation>
    <scope>NUCLEOTIDE SEQUENCE [LARGE SCALE GENOMIC DNA]</scope>
</reference>
<protein>
    <recommendedName>
        <fullName evidence="4">Secreted protein</fullName>
    </recommendedName>
</protein>
<organism evidence="2">
    <name type="scientific">Oikopleura dioica</name>
    <name type="common">Tunicate</name>
    <dbReference type="NCBI Taxonomy" id="34765"/>
    <lineage>
        <taxon>Eukaryota</taxon>
        <taxon>Metazoa</taxon>
        <taxon>Chordata</taxon>
        <taxon>Tunicata</taxon>
        <taxon>Appendicularia</taxon>
        <taxon>Copelata</taxon>
        <taxon>Oikopleuridae</taxon>
        <taxon>Oikopleura</taxon>
    </lineage>
</organism>
<feature type="chain" id="PRO_5003190156" description="Secreted protein" evidence="1">
    <location>
        <begin position="20"/>
        <end position="60"/>
    </location>
</feature>